<dbReference type="Proteomes" id="UP001292094">
    <property type="component" value="Unassembled WGS sequence"/>
</dbReference>
<comment type="caution">
    <text evidence="2">The sequence shown here is derived from an EMBL/GenBank/DDBJ whole genome shotgun (WGS) entry which is preliminary data.</text>
</comment>
<feature type="region of interest" description="Disordered" evidence="1">
    <location>
        <begin position="74"/>
        <end position="97"/>
    </location>
</feature>
<feature type="region of interest" description="Disordered" evidence="1">
    <location>
        <begin position="46"/>
        <end position="65"/>
    </location>
</feature>
<protein>
    <submittedName>
        <fullName evidence="2">Uncharacterized protein</fullName>
    </submittedName>
</protein>
<dbReference type="AlphaFoldDB" id="A0AAE1U1I0"/>
<gene>
    <name evidence="2" type="ORF">Pmani_021622</name>
</gene>
<evidence type="ECO:0000313" key="2">
    <source>
        <dbReference type="EMBL" id="KAK4306573.1"/>
    </source>
</evidence>
<keyword evidence="3" id="KW-1185">Reference proteome</keyword>
<dbReference type="EMBL" id="JAWZYT010002113">
    <property type="protein sequence ID" value="KAK4306573.1"/>
    <property type="molecule type" value="Genomic_DNA"/>
</dbReference>
<evidence type="ECO:0000313" key="3">
    <source>
        <dbReference type="Proteomes" id="UP001292094"/>
    </source>
</evidence>
<evidence type="ECO:0000256" key="1">
    <source>
        <dbReference type="SAM" id="MobiDB-lite"/>
    </source>
</evidence>
<proteinExistence type="predicted"/>
<accession>A0AAE1U1I0</accession>
<name>A0AAE1U1I0_9EUCA</name>
<reference evidence="2" key="1">
    <citation type="submission" date="2023-11" db="EMBL/GenBank/DDBJ databases">
        <title>Genome assemblies of two species of porcelain crab, Petrolisthes cinctipes and Petrolisthes manimaculis (Anomura: Porcellanidae).</title>
        <authorList>
            <person name="Angst P."/>
        </authorList>
    </citation>
    <scope>NUCLEOTIDE SEQUENCE</scope>
    <source>
        <strain evidence="2">PB745_02</strain>
        <tissue evidence="2">Gill</tissue>
    </source>
</reference>
<sequence length="97" mass="11089">MNGVWKQLCPHFVHSFENFSVDDIVLKANKETVSYAQNLGLDEVKEEDIEQLPQSHRQELSNEDLLDIEAENKREREDAKVAAAAADKSDTHSQCYQ</sequence>
<organism evidence="2 3">
    <name type="scientific">Petrolisthes manimaculis</name>
    <dbReference type="NCBI Taxonomy" id="1843537"/>
    <lineage>
        <taxon>Eukaryota</taxon>
        <taxon>Metazoa</taxon>
        <taxon>Ecdysozoa</taxon>
        <taxon>Arthropoda</taxon>
        <taxon>Crustacea</taxon>
        <taxon>Multicrustacea</taxon>
        <taxon>Malacostraca</taxon>
        <taxon>Eumalacostraca</taxon>
        <taxon>Eucarida</taxon>
        <taxon>Decapoda</taxon>
        <taxon>Pleocyemata</taxon>
        <taxon>Anomura</taxon>
        <taxon>Galatheoidea</taxon>
        <taxon>Porcellanidae</taxon>
        <taxon>Petrolisthes</taxon>
    </lineage>
</organism>